<proteinExistence type="predicted"/>
<dbReference type="AlphaFoldDB" id="A0A2Z4Y2U7"/>
<feature type="signal peptide" evidence="1">
    <location>
        <begin position="1"/>
        <end position="20"/>
    </location>
</feature>
<evidence type="ECO:0000313" key="2">
    <source>
        <dbReference type="EMBL" id="AXA35052.1"/>
    </source>
</evidence>
<dbReference type="Proteomes" id="UP000262583">
    <property type="component" value="Chromosome"/>
</dbReference>
<accession>A0A2Z4Y2U7</accession>
<evidence type="ECO:0000256" key="1">
    <source>
        <dbReference type="SAM" id="SignalP"/>
    </source>
</evidence>
<gene>
    <name evidence="2" type="ORF">BRCON_0275</name>
</gene>
<reference evidence="2 3" key="1">
    <citation type="submission" date="2018-05" db="EMBL/GenBank/DDBJ databases">
        <title>A metagenomic window into the 2 km-deep terrestrial subsurface aquifer revealed taxonomically and functionally diverse microbial community comprising novel uncultured bacterial lineages.</title>
        <authorList>
            <person name="Kadnikov V.V."/>
            <person name="Mardanov A.V."/>
            <person name="Beletsky A.V."/>
            <person name="Banks D."/>
            <person name="Pimenov N.V."/>
            <person name="Frank Y.A."/>
            <person name="Karnachuk O.V."/>
            <person name="Ravin N.V."/>
        </authorList>
    </citation>
    <scope>NUCLEOTIDE SEQUENCE [LARGE SCALE GENOMIC DNA]</scope>
    <source>
        <strain evidence="2">BY</strain>
    </source>
</reference>
<dbReference type="EMBL" id="CP030759">
    <property type="protein sequence ID" value="AXA35052.1"/>
    <property type="molecule type" value="Genomic_DNA"/>
</dbReference>
<keyword evidence="1" id="KW-0732">Signal</keyword>
<organism evidence="2 3">
    <name type="scientific">Sumerlaea chitinivorans</name>
    <dbReference type="NCBI Taxonomy" id="2250252"/>
    <lineage>
        <taxon>Bacteria</taxon>
        <taxon>Candidatus Sumerlaeota</taxon>
        <taxon>Candidatus Sumerlaeia</taxon>
        <taxon>Candidatus Sumerlaeales</taxon>
        <taxon>Candidatus Sumerlaeaceae</taxon>
        <taxon>Candidatus Sumerlaea</taxon>
    </lineage>
</organism>
<feature type="chain" id="PRO_5016376671" evidence="1">
    <location>
        <begin position="21"/>
        <end position="55"/>
    </location>
</feature>
<dbReference type="KEGG" id="schv:BRCON_0275"/>
<protein>
    <submittedName>
        <fullName evidence="2">Uncharacterized protein</fullName>
    </submittedName>
</protein>
<sequence length="55" mass="5626">MKAILVAVAAMLLLSACCYRPTPRPCPPAPSYVAPSCSPCAPAKPVKAVGEAVEK</sequence>
<name>A0A2Z4Y2U7_SUMC1</name>
<evidence type="ECO:0000313" key="3">
    <source>
        <dbReference type="Proteomes" id="UP000262583"/>
    </source>
</evidence>
<dbReference type="PROSITE" id="PS51257">
    <property type="entry name" value="PROKAR_LIPOPROTEIN"/>
    <property type="match status" value="1"/>
</dbReference>